<dbReference type="Proteomes" id="UP000092650">
    <property type="component" value="Chromosome"/>
</dbReference>
<protein>
    <submittedName>
        <fullName evidence="2">Dihydroorotate dehydrogenase</fullName>
    </submittedName>
</protein>
<dbReference type="KEGG" id="ppla:BBI15_03755"/>
<gene>
    <name evidence="2" type="ORF">BBI15_03755</name>
</gene>
<reference evidence="2" key="1">
    <citation type="submission" date="2016-10" db="EMBL/GenBank/DDBJ databases">
        <authorList>
            <person name="See-Too W.S."/>
        </authorList>
    </citation>
    <scope>NUCLEOTIDE SEQUENCE [LARGE SCALE GENOMIC DNA]</scope>
    <source>
        <strain evidence="2">DSM 23997</strain>
    </source>
</reference>
<name>A0A1C7E6T2_9BACL</name>
<dbReference type="InterPro" id="IPR013785">
    <property type="entry name" value="Aldolase_TIM"/>
</dbReference>
<feature type="transmembrane region" description="Helical" evidence="1">
    <location>
        <begin position="431"/>
        <end position="447"/>
    </location>
</feature>
<keyword evidence="1" id="KW-0472">Membrane</keyword>
<evidence type="ECO:0000256" key="1">
    <source>
        <dbReference type="SAM" id="Phobius"/>
    </source>
</evidence>
<feature type="transmembrane region" description="Helical" evidence="1">
    <location>
        <begin position="584"/>
        <end position="603"/>
    </location>
</feature>
<feature type="transmembrane region" description="Helical" evidence="1">
    <location>
        <begin position="404"/>
        <end position="425"/>
    </location>
</feature>
<keyword evidence="3" id="KW-1185">Reference proteome</keyword>
<feature type="transmembrane region" description="Helical" evidence="1">
    <location>
        <begin position="557"/>
        <end position="578"/>
    </location>
</feature>
<dbReference type="OrthoDB" id="9802377at2"/>
<proteinExistence type="predicted"/>
<sequence length="612" mass="67648">MPDWTYHTMFEPALSRLPAKDGREFIHKGMHRIASIPGGSKLIEYLGHTAPAKQLETEIFGLKIANPVGLSGKIDPLLSGTKAFSHLGMGFIEVGPVSWEPVEAGSPSFSDSKDHLVFPYHLESPGLKRTIDKLEKLKPFSKPIFIRIEKSGSLEQTCSLLNKLSAYGEAFIIEEPFSEEQRKSLKEAINGKPILCAYSVRRIDAAILELAVTESYIDGIVIDELGIDTGEGIEYPIEQAGLLAEQVSAIRQHSKVPVIVSGGIVEPKDALALYGAGVDLMMLSSGYVRTGPGLPKRINEGLLDQRTASPPVYDGWIWHWLFGLFMFLGGAAAMLVSMTLVLMPYDEAFLNLSREELMAINPNIYRFMQHDRMTVAGTMVSGGILYMQLARHGVRHGLQWAKRAIHFAGVLGFLGILLFIGFGYFDWLHGILWLILLPFFWKGYQASKNHSGHSSSRNRTNHQAWKQSLWGQLAFVSLGFALAAAGLVISTIGVNGVFVQTDIAYICMSPEQIASINERLIPVIAHDRAGLGSALISVGLLVLMLALWGFQEGQRWVWYTFLFGGLPAFGAAIIIHYVIGYTSFIHILPAYVALLLFASGLIMSRKFFFYRL</sequence>
<keyword evidence="1" id="KW-0812">Transmembrane</keyword>
<dbReference type="SUPFAM" id="SSF51395">
    <property type="entry name" value="FMN-linked oxidoreductases"/>
    <property type="match status" value="1"/>
</dbReference>
<keyword evidence="1" id="KW-1133">Transmembrane helix</keyword>
<dbReference type="AlphaFoldDB" id="A0A1C7E6T2"/>
<feature type="transmembrane region" description="Helical" evidence="1">
    <location>
        <begin position="316"/>
        <end position="343"/>
    </location>
</feature>
<dbReference type="EMBL" id="CP016539">
    <property type="protein sequence ID" value="ANU19385.1"/>
    <property type="molecule type" value="Genomic_DNA"/>
</dbReference>
<feature type="transmembrane region" description="Helical" evidence="1">
    <location>
        <begin position="468"/>
        <end position="489"/>
    </location>
</feature>
<dbReference type="Gene3D" id="3.20.20.70">
    <property type="entry name" value="Aldolase class I"/>
    <property type="match status" value="2"/>
</dbReference>
<dbReference type="STRING" id="1038856.BBI15_03755"/>
<evidence type="ECO:0000313" key="2">
    <source>
        <dbReference type="EMBL" id="ANU19385.1"/>
    </source>
</evidence>
<dbReference type="RefSeq" id="WP_068869136.1">
    <property type="nucleotide sequence ID" value="NZ_CP016539.2"/>
</dbReference>
<accession>A0A1C7E6T2</accession>
<evidence type="ECO:0000313" key="3">
    <source>
        <dbReference type="Proteomes" id="UP000092650"/>
    </source>
</evidence>
<organism evidence="2 3">
    <name type="scientific">Planococcus plakortidis</name>
    <dbReference type="NCBI Taxonomy" id="1038856"/>
    <lineage>
        <taxon>Bacteria</taxon>
        <taxon>Bacillati</taxon>
        <taxon>Bacillota</taxon>
        <taxon>Bacilli</taxon>
        <taxon>Bacillales</taxon>
        <taxon>Caryophanaceae</taxon>
        <taxon>Planococcus</taxon>
    </lineage>
</organism>
<feature type="transmembrane region" description="Helical" evidence="1">
    <location>
        <begin position="529"/>
        <end position="550"/>
    </location>
</feature>